<dbReference type="AlphaFoldDB" id="A0AAN4YBG7"/>
<dbReference type="EMBL" id="BSYA01000016">
    <property type="protein sequence ID" value="GMG25114.1"/>
    <property type="molecule type" value="Genomic_DNA"/>
</dbReference>
<dbReference type="Proteomes" id="UP001165205">
    <property type="component" value="Unassembled WGS sequence"/>
</dbReference>
<name>A0AAN4YBG7_ASPOZ</name>
<protein>
    <submittedName>
        <fullName evidence="1">Unnamed protein product</fullName>
    </submittedName>
</protein>
<proteinExistence type="predicted"/>
<evidence type="ECO:0000313" key="1">
    <source>
        <dbReference type="EMBL" id="GMG25114.1"/>
    </source>
</evidence>
<gene>
    <name evidence="1" type="ORF">Aory04_000222800</name>
</gene>
<accession>A0AAN4YBG7</accession>
<comment type="caution">
    <text evidence="1">The sequence shown here is derived from an EMBL/GenBank/DDBJ whole genome shotgun (WGS) entry which is preliminary data.</text>
</comment>
<organism evidence="1 2">
    <name type="scientific">Aspergillus oryzae</name>
    <name type="common">Yellow koji mold</name>
    <dbReference type="NCBI Taxonomy" id="5062"/>
    <lineage>
        <taxon>Eukaryota</taxon>
        <taxon>Fungi</taxon>
        <taxon>Dikarya</taxon>
        <taxon>Ascomycota</taxon>
        <taxon>Pezizomycotina</taxon>
        <taxon>Eurotiomycetes</taxon>
        <taxon>Eurotiomycetidae</taxon>
        <taxon>Eurotiales</taxon>
        <taxon>Aspergillaceae</taxon>
        <taxon>Aspergillus</taxon>
        <taxon>Aspergillus subgen. Circumdati</taxon>
    </lineage>
</organism>
<reference evidence="1" key="1">
    <citation type="submission" date="2023-04" db="EMBL/GenBank/DDBJ databases">
        <title>Aspergillus oryzae NBRC 4228.</title>
        <authorList>
            <person name="Ichikawa N."/>
            <person name="Sato H."/>
            <person name="Tonouchi N."/>
        </authorList>
    </citation>
    <scope>NUCLEOTIDE SEQUENCE</scope>
    <source>
        <strain evidence="1">NBRC 4228</strain>
    </source>
</reference>
<sequence>MKDRSPCKTESNTYSVYTPAYAVPASAATCCSGRSDYGSFWCRGGRSSDCGDDGLVGLMVPVDWRGGLRFNGVESG</sequence>
<evidence type="ECO:0000313" key="2">
    <source>
        <dbReference type="Proteomes" id="UP001165205"/>
    </source>
</evidence>